<dbReference type="InterPro" id="IPR051760">
    <property type="entry name" value="KMT5A"/>
</dbReference>
<dbReference type="Gene3D" id="2.170.270.10">
    <property type="entry name" value="SET domain"/>
    <property type="match status" value="1"/>
</dbReference>
<evidence type="ECO:0000259" key="2">
    <source>
        <dbReference type="PROSITE" id="PS50280"/>
    </source>
</evidence>
<feature type="region of interest" description="Disordered" evidence="1">
    <location>
        <begin position="248"/>
        <end position="288"/>
    </location>
</feature>
<feature type="compositionally biased region" description="Acidic residues" evidence="1">
    <location>
        <begin position="262"/>
        <end position="278"/>
    </location>
</feature>
<reference evidence="3" key="1">
    <citation type="submission" date="2017-05" db="UniProtKB">
        <authorList>
            <consortium name="EnsemblMetazoa"/>
        </authorList>
    </citation>
    <scope>IDENTIFICATION</scope>
</reference>
<organism evidence="3">
    <name type="scientific">Amphimedon queenslandica</name>
    <name type="common">Sponge</name>
    <dbReference type="NCBI Taxonomy" id="400682"/>
    <lineage>
        <taxon>Eukaryota</taxon>
        <taxon>Metazoa</taxon>
        <taxon>Porifera</taxon>
        <taxon>Demospongiae</taxon>
        <taxon>Heteroscleromorpha</taxon>
        <taxon>Haplosclerida</taxon>
        <taxon>Niphatidae</taxon>
        <taxon>Amphimedon</taxon>
    </lineage>
</organism>
<dbReference type="GO" id="GO:0005634">
    <property type="term" value="C:nucleus"/>
    <property type="evidence" value="ECO:0007669"/>
    <property type="project" value="TreeGrafter"/>
</dbReference>
<proteinExistence type="predicted"/>
<dbReference type="PANTHER" id="PTHR46167:SF1">
    <property type="entry name" value="N-LYSINE METHYLTRANSFERASE KMT5A"/>
    <property type="match status" value="1"/>
</dbReference>
<name>A0A1X7TEL9_AMPQE</name>
<feature type="domain" description="SET" evidence="2">
    <location>
        <begin position="1"/>
        <end position="101"/>
    </location>
</feature>
<dbReference type="InterPro" id="IPR001214">
    <property type="entry name" value="SET_dom"/>
</dbReference>
<dbReference type="GO" id="GO:0006357">
    <property type="term" value="P:regulation of transcription by RNA polymerase II"/>
    <property type="evidence" value="ECO:0007669"/>
    <property type="project" value="TreeGrafter"/>
</dbReference>
<dbReference type="GO" id="GO:0042799">
    <property type="term" value="F:histone H4K20 methyltransferase activity"/>
    <property type="evidence" value="ECO:0007669"/>
    <property type="project" value="TreeGrafter"/>
</dbReference>
<dbReference type="AlphaFoldDB" id="A0A1X7TEL9"/>
<dbReference type="EnsemblMetazoa" id="Aqu2.1.12941_001">
    <property type="protein sequence ID" value="Aqu2.1.12941_001"/>
    <property type="gene ID" value="Aqu2.1.12941"/>
</dbReference>
<accession>A0A1X7TEL9</accession>
<evidence type="ECO:0000256" key="1">
    <source>
        <dbReference type="SAM" id="MobiDB-lite"/>
    </source>
</evidence>
<dbReference type="GO" id="GO:0005700">
    <property type="term" value="C:polytene chromosome"/>
    <property type="evidence" value="ECO:0007669"/>
    <property type="project" value="TreeGrafter"/>
</dbReference>
<sequence length="288" mass="32945">MVNIAAHTFLCKYVGDIVRGESNMRDIEDMYKRKGINKFYVFQIDECTFVDATERSDSIGRFFNHLPANKCNCIAAKENDEIGIVTLRDVKMGEQLTYSYYFKDSSLPWLTKPSRGQGSSGTSKHKDTESLTRASTKENSIWEDILIEMNHLEQEVEDHYLKMSSLLDNLRRKVYKGLYSFYEAITIIDIELIKNRPIGNVTETTKLAETLSGPPTIEEGEDMGGTVGKFSSFNFWKIFCAEEHVTDKGSEFEESVTPFPQAEEDESKMPDVEEEEDKDLQGELEVQE</sequence>
<protein>
    <recommendedName>
        <fullName evidence="2">SET domain-containing protein</fullName>
    </recommendedName>
</protein>
<dbReference type="InterPro" id="IPR046341">
    <property type="entry name" value="SET_dom_sf"/>
</dbReference>
<feature type="region of interest" description="Disordered" evidence="1">
    <location>
        <begin position="112"/>
        <end position="133"/>
    </location>
</feature>
<dbReference type="Pfam" id="PF00856">
    <property type="entry name" value="SET"/>
    <property type="match status" value="1"/>
</dbReference>
<dbReference type="SUPFAM" id="SSF82199">
    <property type="entry name" value="SET domain"/>
    <property type="match status" value="1"/>
</dbReference>
<dbReference type="PANTHER" id="PTHR46167">
    <property type="entry name" value="N-LYSINE METHYLTRANSFERASE KMT5A"/>
    <property type="match status" value="1"/>
</dbReference>
<dbReference type="InParanoid" id="A0A1X7TEL9"/>
<dbReference type="STRING" id="400682.A0A1X7TEL9"/>
<evidence type="ECO:0000313" key="3">
    <source>
        <dbReference type="EnsemblMetazoa" id="Aqu2.1.12941_001"/>
    </source>
</evidence>
<dbReference type="PROSITE" id="PS50280">
    <property type="entry name" value="SET"/>
    <property type="match status" value="1"/>
</dbReference>
<dbReference type="eggNOG" id="KOG1080">
    <property type="taxonomic scope" value="Eukaryota"/>
</dbReference>